<evidence type="ECO:0000313" key="1">
    <source>
        <dbReference type="EMBL" id="KAL2631708.1"/>
    </source>
</evidence>
<dbReference type="Proteomes" id="UP001605036">
    <property type="component" value="Unassembled WGS sequence"/>
</dbReference>
<dbReference type="EMBL" id="JBHFFA010000004">
    <property type="protein sequence ID" value="KAL2631708.1"/>
    <property type="molecule type" value="Genomic_DNA"/>
</dbReference>
<name>A0ABD1YLX6_9MARC</name>
<evidence type="ECO:0000313" key="2">
    <source>
        <dbReference type="Proteomes" id="UP001605036"/>
    </source>
</evidence>
<comment type="caution">
    <text evidence="1">The sequence shown here is derived from an EMBL/GenBank/DDBJ whole genome shotgun (WGS) entry which is preliminary data.</text>
</comment>
<keyword evidence="2" id="KW-1185">Reference proteome</keyword>
<gene>
    <name evidence="1" type="ORF">R1flu_016394</name>
</gene>
<sequence length="117" mass="13174">MFCRVLLKPELHPWALEPIDVYVNAPLEEIAWLEPEDEIVPNKDPLSSSDESYHACKEAMEKLSNDVMTLLGEHKDNGKFVSKLSSCIRRLEKDVATNFSGKGHSKEHGAPRAQLIC</sequence>
<protein>
    <submittedName>
        <fullName evidence="1">Uncharacterized protein</fullName>
    </submittedName>
</protein>
<dbReference type="AlphaFoldDB" id="A0ABD1YLX6"/>
<organism evidence="1 2">
    <name type="scientific">Riccia fluitans</name>
    <dbReference type="NCBI Taxonomy" id="41844"/>
    <lineage>
        <taxon>Eukaryota</taxon>
        <taxon>Viridiplantae</taxon>
        <taxon>Streptophyta</taxon>
        <taxon>Embryophyta</taxon>
        <taxon>Marchantiophyta</taxon>
        <taxon>Marchantiopsida</taxon>
        <taxon>Marchantiidae</taxon>
        <taxon>Marchantiales</taxon>
        <taxon>Ricciaceae</taxon>
        <taxon>Riccia</taxon>
    </lineage>
</organism>
<reference evidence="1 2" key="1">
    <citation type="submission" date="2024-09" db="EMBL/GenBank/DDBJ databases">
        <title>Chromosome-scale assembly of Riccia fluitans.</title>
        <authorList>
            <person name="Paukszto L."/>
            <person name="Sawicki J."/>
            <person name="Karawczyk K."/>
            <person name="Piernik-Szablinska J."/>
            <person name="Szczecinska M."/>
            <person name="Mazdziarz M."/>
        </authorList>
    </citation>
    <scope>NUCLEOTIDE SEQUENCE [LARGE SCALE GENOMIC DNA]</scope>
    <source>
        <strain evidence="1">Rf_01</strain>
        <tissue evidence="1">Aerial parts of the thallus</tissue>
    </source>
</reference>
<accession>A0ABD1YLX6</accession>
<proteinExistence type="predicted"/>